<dbReference type="EMBL" id="CAJNOK010007307">
    <property type="protein sequence ID" value="CAF1030721.1"/>
    <property type="molecule type" value="Genomic_DNA"/>
</dbReference>
<evidence type="ECO:0000313" key="3">
    <source>
        <dbReference type="EMBL" id="CAF3798907.1"/>
    </source>
</evidence>
<dbReference type="Proteomes" id="UP000682733">
    <property type="component" value="Unassembled WGS sequence"/>
</dbReference>
<name>A0A8S2JAI9_9BILA</name>
<comment type="caution">
    <text evidence="3">The sequence shown here is derived from an EMBL/GenBank/DDBJ whole genome shotgun (WGS) entry which is preliminary data.</text>
</comment>
<reference evidence="3" key="1">
    <citation type="submission" date="2021-02" db="EMBL/GenBank/DDBJ databases">
        <authorList>
            <person name="Nowell W R."/>
        </authorList>
    </citation>
    <scope>NUCLEOTIDE SEQUENCE</scope>
</reference>
<sequence>MKIPFRYSTKPVLVFHKKVLKKTTSQGTIDADAIYFTILLLVKNQASHRPSPATISCCPQGLSEEEVDSSESEDEMDAVKRSLLNESTSDDQSSSSEEDYSEAISRTTHQSKKKKKLHWKKKDFSPPPADFTESLPPPPDQELNPVDYILFNFWQRKHSAFNISVKLIFFNNSNQPDNKDPNFDRAHKVRPLLYIIKDNFRRIPKEEKLSADEQIIPFKGLMKNEDELSKESRGAMDHRVTEIDGVQLCITRWYDNNVVNCLSTLHGCHLINLVQRWSPKGKEIHTDHTTRCCQILQLTHGWYRPDRHVDIFVSDKYTFVKILSQDNIPPD</sequence>
<evidence type="ECO:0000313" key="2">
    <source>
        <dbReference type="EMBL" id="CAF1030721.1"/>
    </source>
</evidence>
<proteinExistence type="predicted"/>
<gene>
    <name evidence="2" type="ORF">OVA965_LOCUS15973</name>
    <name evidence="3" type="ORF">TMI583_LOCUS15980</name>
</gene>
<organism evidence="3 4">
    <name type="scientific">Didymodactylos carnosus</name>
    <dbReference type="NCBI Taxonomy" id="1234261"/>
    <lineage>
        <taxon>Eukaryota</taxon>
        <taxon>Metazoa</taxon>
        <taxon>Spiralia</taxon>
        <taxon>Gnathifera</taxon>
        <taxon>Rotifera</taxon>
        <taxon>Eurotatoria</taxon>
        <taxon>Bdelloidea</taxon>
        <taxon>Philodinida</taxon>
        <taxon>Philodinidae</taxon>
        <taxon>Didymodactylos</taxon>
    </lineage>
</organism>
<feature type="compositionally biased region" description="Low complexity" evidence="1">
    <location>
        <begin position="86"/>
        <end position="95"/>
    </location>
</feature>
<protein>
    <recommendedName>
        <fullName evidence="5">PiggyBac transposable element-derived protein domain-containing protein</fullName>
    </recommendedName>
</protein>
<evidence type="ECO:0000256" key="1">
    <source>
        <dbReference type="SAM" id="MobiDB-lite"/>
    </source>
</evidence>
<feature type="compositionally biased region" description="Acidic residues" evidence="1">
    <location>
        <begin position="63"/>
        <end position="76"/>
    </location>
</feature>
<feature type="compositionally biased region" description="Basic residues" evidence="1">
    <location>
        <begin position="109"/>
        <end position="121"/>
    </location>
</feature>
<evidence type="ECO:0000313" key="4">
    <source>
        <dbReference type="Proteomes" id="UP000682733"/>
    </source>
</evidence>
<feature type="compositionally biased region" description="Pro residues" evidence="1">
    <location>
        <begin position="125"/>
        <end position="139"/>
    </location>
</feature>
<accession>A0A8S2JAI9</accession>
<dbReference type="PANTHER" id="PTHR47272">
    <property type="entry name" value="DDE_TNP_1_7 DOMAIN-CONTAINING PROTEIN"/>
    <property type="match status" value="1"/>
</dbReference>
<feature type="region of interest" description="Disordered" evidence="1">
    <location>
        <begin position="49"/>
        <end position="139"/>
    </location>
</feature>
<dbReference type="AlphaFoldDB" id="A0A8S2JAI9"/>
<evidence type="ECO:0008006" key="5">
    <source>
        <dbReference type="Google" id="ProtNLM"/>
    </source>
</evidence>
<dbReference type="Proteomes" id="UP000677228">
    <property type="component" value="Unassembled WGS sequence"/>
</dbReference>
<dbReference type="EMBL" id="CAJOBA010007317">
    <property type="protein sequence ID" value="CAF3798907.1"/>
    <property type="molecule type" value="Genomic_DNA"/>
</dbReference>